<evidence type="ECO:0000313" key="2">
    <source>
        <dbReference type="EMBL" id="MFC5367996.1"/>
    </source>
</evidence>
<feature type="compositionally biased region" description="Basic and acidic residues" evidence="1">
    <location>
        <begin position="39"/>
        <end position="51"/>
    </location>
</feature>
<feature type="region of interest" description="Disordered" evidence="1">
    <location>
        <begin position="1"/>
        <end position="51"/>
    </location>
</feature>
<organism evidence="2 3">
    <name type="scientific">Salinirubrum litoreum</name>
    <dbReference type="NCBI Taxonomy" id="1126234"/>
    <lineage>
        <taxon>Archaea</taxon>
        <taxon>Methanobacteriati</taxon>
        <taxon>Methanobacteriota</taxon>
        <taxon>Stenosarchaea group</taxon>
        <taxon>Halobacteria</taxon>
        <taxon>Halobacteriales</taxon>
        <taxon>Haloferacaceae</taxon>
        <taxon>Salinirubrum</taxon>
    </lineage>
</organism>
<dbReference type="AlphaFoldDB" id="A0ABD5RD68"/>
<evidence type="ECO:0000313" key="3">
    <source>
        <dbReference type="Proteomes" id="UP001596201"/>
    </source>
</evidence>
<dbReference type="RefSeq" id="WP_227230236.1">
    <property type="nucleotide sequence ID" value="NZ_JAJCVJ010000002.1"/>
</dbReference>
<feature type="compositionally biased region" description="Basic and acidic residues" evidence="1">
    <location>
        <begin position="1"/>
        <end position="11"/>
    </location>
</feature>
<gene>
    <name evidence="2" type="ORF">ACFPJ5_13755</name>
</gene>
<proteinExistence type="predicted"/>
<dbReference type="Proteomes" id="UP001596201">
    <property type="component" value="Unassembled WGS sequence"/>
</dbReference>
<keyword evidence="3" id="KW-1185">Reference proteome</keyword>
<protein>
    <submittedName>
        <fullName evidence="2">Uncharacterized protein</fullName>
    </submittedName>
</protein>
<sequence length="51" mass="5481">MSRDGESKEANAGEVNSDDTPPTWADLFARGGAVGASETEIRETLRSRRDA</sequence>
<comment type="caution">
    <text evidence="2">The sequence shown here is derived from an EMBL/GenBank/DDBJ whole genome shotgun (WGS) entry which is preliminary data.</text>
</comment>
<dbReference type="EMBL" id="JBHSKX010000002">
    <property type="protein sequence ID" value="MFC5367996.1"/>
    <property type="molecule type" value="Genomic_DNA"/>
</dbReference>
<accession>A0ABD5RD68</accession>
<name>A0ABD5RD68_9EURY</name>
<reference evidence="2 3" key="1">
    <citation type="journal article" date="2019" name="Int. J. Syst. Evol. Microbiol.">
        <title>The Global Catalogue of Microorganisms (GCM) 10K type strain sequencing project: providing services to taxonomists for standard genome sequencing and annotation.</title>
        <authorList>
            <consortium name="The Broad Institute Genomics Platform"/>
            <consortium name="The Broad Institute Genome Sequencing Center for Infectious Disease"/>
            <person name="Wu L."/>
            <person name="Ma J."/>
        </authorList>
    </citation>
    <scope>NUCLEOTIDE SEQUENCE [LARGE SCALE GENOMIC DNA]</scope>
    <source>
        <strain evidence="2 3">CGMCC 1.12237</strain>
    </source>
</reference>
<evidence type="ECO:0000256" key="1">
    <source>
        <dbReference type="SAM" id="MobiDB-lite"/>
    </source>
</evidence>